<proteinExistence type="inferred from homology"/>
<keyword evidence="5" id="KW-1015">Disulfide bond</keyword>
<evidence type="ECO:0000259" key="6">
    <source>
        <dbReference type="Pfam" id="PF09258"/>
    </source>
</evidence>
<dbReference type="SUPFAM" id="SSF53448">
    <property type="entry name" value="Nucleotide-diphospho-sugar transferases"/>
    <property type="match status" value="1"/>
</dbReference>
<gene>
    <name evidence="8" type="primary">LOC106815293</name>
</gene>
<evidence type="ECO:0000256" key="4">
    <source>
        <dbReference type="ARBA" id="ARBA00023136"/>
    </source>
</evidence>
<comment type="similarity">
    <text evidence="2">Belongs to the glycosyltransferase 47 family.</text>
</comment>
<dbReference type="Proteomes" id="UP000695022">
    <property type="component" value="Unplaced"/>
</dbReference>
<keyword evidence="7" id="KW-1185">Reference proteome</keyword>
<dbReference type="InterPro" id="IPR004263">
    <property type="entry name" value="Exostosin"/>
</dbReference>
<comment type="subcellular location">
    <subcellularLocation>
        <location evidence="1">Endoplasmic reticulum membrane</location>
        <topology evidence="1">Single-pass type II membrane protein</topology>
    </subcellularLocation>
</comment>
<organism evidence="7 8">
    <name type="scientific">Priapulus caudatus</name>
    <name type="common">Priapulid worm</name>
    <dbReference type="NCBI Taxonomy" id="37621"/>
    <lineage>
        <taxon>Eukaryota</taxon>
        <taxon>Metazoa</taxon>
        <taxon>Ecdysozoa</taxon>
        <taxon>Scalidophora</taxon>
        <taxon>Priapulida</taxon>
        <taxon>Priapulimorpha</taxon>
        <taxon>Priapulimorphida</taxon>
        <taxon>Priapulidae</taxon>
        <taxon>Priapulus</taxon>
    </lineage>
</organism>
<evidence type="ECO:0000313" key="8">
    <source>
        <dbReference type="RefSeq" id="XP_014675223.1"/>
    </source>
</evidence>
<dbReference type="RefSeq" id="XP_014675223.1">
    <property type="nucleotide sequence ID" value="XM_014819737.1"/>
</dbReference>
<accession>A0ABM1ESQ2</accession>
<evidence type="ECO:0000256" key="1">
    <source>
        <dbReference type="ARBA" id="ARBA00004648"/>
    </source>
</evidence>
<evidence type="ECO:0000256" key="5">
    <source>
        <dbReference type="ARBA" id="ARBA00023157"/>
    </source>
</evidence>
<keyword evidence="3" id="KW-0808">Transferase</keyword>
<dbReference type="Gene3D" id="3.90.550.10">
    <property type="entry name" value="Spore Coat Polysaccharide Biosynthesis Protein SpsA, Chain A"/>
    <property type="match status" value="1"/>
</dbReference>
<reference evidence="8" key="1">
    <citation type="submission" date="2025-08" db="UniProtKB">
        <authorList>
            <consortium name="RefSeq"/>
        </authorList>
    </citation>
    <scope>IDENTIFICATION</scope>
</reference>
<dbReference type="Pfam" id="PF09258">
    <property type="entry name" value="Glyco_transf_64"/>
    <property type="match status" value="1"/>
</dbReference>
<dbReference type="InterPro" id="IPR015338">
    <property type="entry name" value="GT64_dom"/>
</dbReference>
<dbReference type="PANTHER" id="PTHR48261">
    <property type="entry name" value="ACETYLGLUCOSAMINYLTRANSFERASE"/>
    <property type="match status" value="1"/>
</dbReference>
<dbReference type="PANTHER" id="PTHR48261:SF2">
    <property type="entry name" value="ACETYLGLUCOSAMINYLTRANSFERASE"/>
    <property type="match status" value="1"/>
</dbReference>
<feature type="domain" description="Glycosyl transferase 64" evidence="6">
    <location>
        <begin position="73"/>
        <end position="202"/>
    </location>
</feature>
<sequence>MRGRRLRVIYCVVALLCCVAYLLQYSSIYGVAPRGDRTHLTGYRNRRVSRAKPGNRTVDSSPLRTRPAAVPRFTVVMMTYRRNDLLRMVLTNYSKMAFIYKIILLWHNLGEEVPDFPYDIVKGAGKELIVIRPERNLLSNRMRLSADLMTEAVLISDDDTLISEADLLRAYTLWRWAPNKLFGILVCRAHALRPDGTYDYIKTDSKAEILDYYYQATVASRAEKAITY</sequence>
<protein>
    <submittedName>
        <fullName evidence="8">Exostosin-like 2</fullName>
    </submittedName>
</protein>
<dbReference type="GeneID" id="106815293"/>
<keyword evidence="4" id="KW-0472">Membrane</keyword>
<evidence type="ECO:0000313" key="7">
    <source>
        <dbReference type="Proteomes" id="UP000695022"/>
    </source>
</evidence>
<name>A0ABM1ESQ2_PRICU</name>
<evidence type="ECO:0000256" key="3">
    <source>
        <dbReference type="ARBA" id="ARBA00022679"/>
    </source>
</evidence>
<dbReference type="InterPro" id="IPR029044">
    <property type="entry name" value="Nucleotide-diphossugar_trans"/>
</dbReference>
<evidence type="ECO:0000256" key="2">
    <source>
        <dbReference type="ARBA" id="ARBA00010271"/>
    </source>
</evidence>